<gene>
    <name evidence="2" type="ORF">L9Z73_12070</name>
</gene>
<name>A0ABT0EH59_9PSED</name>
<keyword evidence="3" id="KW-1185">Reference proteome</keyword>
<organism evidence="2 3">
    <name type="scientific">Pseudomonas emilianonis</name>
    <dbReference type="NCBI Taxonomy" id="2915812"/>
    <lineage>
        <taxon>Bacteria</taxon>
        <taxon>Pseudomonadati</taxon>
        <taxon>Pseudomonadota</taxon>
        <taxon>Gammaproteobacteria</taxon>
        <taxon>Pseudomonadales</taxon>
        <taxon>Pseudomonadaceae</taxon>
        <taxon>Pseudomonas</taxon>
    </lineage>
</organism>
<evidence type="ECO:0000313" key="2">
    <source>
        <dbReference type="EMBL" id="MCK1785057.1"/>
    </source>
</evidence>
<dbReference type="EMBL" id="JAKNRV010000091">
    <property type="protein sequence ID" value="MCK1785057.1"/>
    <property type="molecule type" value="Genomic_DNA"/>
</dbReference>
<dbReference type="Proteomes" id="UP001317085">
    <property type="component" value="Unassembled WGS sequence"/>
</dbReference>
<dbReference type="InterPro" id="IPR003018">
    <property type="entry name" value="GAF"/>
</dbReference>
<dbReference type="PANTHER" id="PTHR43102:SF2">
    <property type="entry name" value="GAF DOMAIN-CONTAINING PROTEIN"/>
    <property type="match status" value="1"/>
</dbReference>
<dbReference type="Gene3D" id="3.30.450.40">
    <property type="match status" value="1"/>
</dbReference>
<accession>A0ABT0EH59</accession>
<dbReference type="RefSeq" id="WP_247400642.1">
    <property type="nucleotide sequence ID" value="NZ_JAKNRV010000091.1"/>
</dbReference>
<proteinExistence type="predicted"/>
<protein>
    <submittedName>
        <fullName evidence="2">GAF domain-containing protein</fullName>
    </submittedName>
</protein>
<dbReference type="PANTHER" id="PTHR43102">
    <property type="entry name" value="SLR1143 PROTEIN"/>
    <property type="match status" value="1"/>
</dbReference>
<feature type="domain" description="GAF" evidence="1">
    <location>
        <begin position="29"/>
        <end position="152"/>
    </location>
</feature>
<evidence type="ECO:0000313" key="3">
    <source>
        <dbReference type="Proteomes" id="UP001317085"/>
    </source>
</evidence>
<reference evidence="2 3" key="1">
    <citation type="submission" date="2022-02" db="EMBL/GenBank/DDBJ databases">
        <title>Comparative genomics of the first Antarctic Pseudomonas spp. capable of biotransforming 2,4,6-Trinitrotoluene.</title>
        <authorList>
            <person name="Cabrera M.A."/>
            <person name="Marquez S.L."/>
            <person name="Perez-Donoso J.M."/>
        </authorList>
    </citation>
    <scope>NUCLEOTIDE SEQUENCE [LARGE SCALE GENOMIC DNA]</scope>
    <source>
        <strain evidence="2 3">TNT11</strain>
    </source>
</reference>
<sequence>MTLNEIVLCAKLSAEERAVIAEIEATTCILKLVARLTQMRFAGIAKFTETEWIVSAAYDPNQLGISPGDVWELEATLCSELRRNPRALFVPQISQDVRYSARAVVKKYAIESYAGVAIFLPDGRLYGALCALDSRPMLFDEPGLEETLTLFAWLIGCIFSTHLSPDGN</sequence>
<comment type="caution">
    <text evidence="2">The sequence shown here is derived from an EMBL/GenBank/DDBJ whole genome shotgun (WGS) entry which is preliminary data.</text>
</comment>
<evidence type="ECO:0000259" key="1">
    <source>
        <dbReference type="Pfam" id="PF01590"/>
    </source>
</evidence>
<dbReference type="InterPro" id="IPR029016">
    <property type="entry name" value="GAF-like_dom_sf"/>
</dbReference>
<dbReference type="Pfam" id="PF01590">
    <property type="entry name" value="GAF"/>
    <property type="match status" value="1"/>
</dbReference>
<dbReference type="SUPFAM" id="SSF55781">
    <property type="entry name" value="GAF domain-like"/>
    <property type="match status" value="1"/>
</dbReference>